<dbReference type="InterPro" id="IPR015928">
    <property type="entry name" value="Aconitase/3IPM_dehydase_swvl"/>
</dbReference>
<keyword evidence="9 10" id="KW-0100">Branched-chain amino acid biosynthesis</keyword>
<dbReference type="GO" id="GO:0016853">
    <property type="term" value="F:isomerase activity"/>
    <property type="evidence" value="ECO:0007669"/>
    <property type="project" value="UniProtKB-KW"/>
</dbReference>
<organism evidence="12 13">
    <name type="scientific">Thermanaerothrix daxensis</name>
    <dbReference type="NCBI Taxonomy" id="869279"/>
    <lineage>
        <taxon>Bacteria</taxon>
        <taxon>Bacillati</taxon>
        <taxon>Chloroflexota</taxon>
        <taxon>Anaerolineae</taxon>
        <taxon>Anaerolineales</taxon>
        <taxon>Anaerolineaceae</taxon>
        <taxon>Thermanaerothrix</taxon>
    </lineage>
</organism>
<evidence type="ECO:0000313" key="12">
    <source>
        <dbReference type="EMBL" id="KPL83162.1"/>
    </source>
</evidence>
<dbReference type="Gene3D" id="3.20.19.10">
    <property type="entry name" value="Aconitase, domain 4"/>
    <property type="match status" value="1"/>
</dbReference>
<evidence type="ECO:0000256" key="9">
    <source>
        <dbReference type="ARBA" id="ARBA00023304"/>
    </source>
</evidence>
<name>A0A0N8GQA6_9CHLR</name>
<dbReference type="InterPro" id="IPR000573">
    <property type="entry name" value="AconitaseA/IPMdHydase_ssu_swvl"/>
</dbReference>
<gene>
    <name evidence="10" type="primary">leuD</name>
    <name evidence="12" type="ORF">SE15_07840</name>
</gene>
<dbReference type="InterPro" id="IPR004431">
    <property type="entry name" value="3-IsopropMal_deHydase_ssu"/>
</dbReference>
<comment type="subunit">
    <text evidence="5 10">Heterodimer of LeuC and LeuD.</text>
</comment>
<feature type="domain" description="Aconitase A/isopropylmalate dehydratase small subunit swivel" evidence="11">
    <location>
        <begin position="6"/>
        <end position="121"/>
    </location>
</feature>
<dbReference type="RefSeq" id="WP_054521560.1">
    <property type="nucleotide sequence ID" value="NZ_LGKO01000004.1"/>
</dbReference>
<evidence type="ECO:0000259" key="11">
    <source>
        <dbReference type="Pfam" id="PF00694"/>
    </source>
</evidence>
<comment type="function">
    <text evidence="2 10">Catalyzes the isomerization between 2-isopropylmalate and 3-isopropylmalate, via the formation of 2-isopropylmaleate.</text>
</comment>
<dbReference type="CDD" id="cd01577">
    <property type="entry name" value="IPMI_Swivel"/>
    <property type="match status" value="1"/>
</dbReference>
<comment type="catalytic activity">
    <reaction evidence="1 10">
        <text>(2R,3S)-3-isopropylmalate = (2S)-2-isopropylmalate</text>
        <dbReference type="Rhea" id="RHEA:32287"/>
        <dbReference type="ChEBI" id="CHEBI:1178"/>
        <dbReference type="ChEBI" id="CHEBI:35121"/>
        <dbReference type="EC" id="4.2.1.33"/>
    </reaction>
</comment>
<dbReference type="NCBIfam" id="TIGR00171">
    <property type="entry name" value="leuD"/>
    <property type="match status" value="1"/>
</dbReference>
<proteinExistence type="inferred from homology"/>
<evidence type="ECO:0000256" key="3">
    <source>
        <dbReference type="ARBA" id="ARBA00004729"/>
    </source>
</evidence>
<dbReference type="OrthoDB" id="9777465at2"/>
<dbReference type="Pfam" id="PF00694">
    <property type="entry name" value="Aconitase_C"/>
    <property type="match status" value="1"/>
</dbReference>
<keyword evidence="8 10" id="KW-0456">Lyase</keyword>
<dbReference type="EC" id="4.2.1.33" evidence="10"/>
<comment type="caution">
    <text evidence="12">The sequence shown here is derived from an EMBL/GenBank/DDBJ whole genome shotgun (WGS) entry which is preliminary data.</text>
</comment>
<reference evidence="12 13" key="1">
    <citation type="submission" date="2015-07" db="EMBL/GenBank/DDBJ databases">
        <title>Whole genome sequence of Thermanaerothrix daxensis DSM 23592.</title>
        <authorList>
            <person name="Hemp J."/>
            <person name="Ward L.M."/>
            <person name="Pace L.A."/>
            <person name="Fischer W.W."/>
        </authorList>
    </citation>
    <scope>NUCLEOTIDE SEQUENCE [LARGE SCALE GENOMIC DNA]</scope>
    <source>
        <strain evidence="12 13">GNS-1</strain>
    </source>
</reference>
<dbReference type="HAMAP" id="MF_01031">
    <property type="entry name" value="LeuD_type1"/>
    <property type="match status" value="1"/>
</dbReference>
<evidence type="ECO:0000313" key="13">
    <source>
        <dbReference type="Proteomes" id="UP000050544"/>
    </source>
</evidence>
<keyword evidence="6 10" id="KW-0432">Leucine biosynthesis</keyword>
<keyword evidence="12" id="KW-0413">Isomerase</keyword>
<evidence type="ECO:0000256" key="4">
    <source>
        <dbReference type="ARBA" id="ARBA00009845"/>
    </source>
</evidence>
<sequence length="196" mass="21994">MEAFKCLTSRVVVLPVDNIDTDQIIPARFLKTTDKHGLGASLFADWRYLADGQPDPAFVLNRPESQGAQILLTGDNFGCGSSREHAAWALLGWGFRAVISTSFADIFRNNALKNGLLPVIVSPEVHQDLMRLFLQDPAQTLTIDLETQTLRWLDREVQFPIDPFSKDCLLRGVDELGYLLSLEPEIAAFESRYLTR</sequence>
<evidence type="ECO:0000256" key="5">
    <source>
        <dbReference type="ARBA" id="ARBA00011271"/>
    </source>
</evidence>
<dbReference type="SUPFAM" id="SSF52016">
    <property type="entry name" value="LeuD/IlvD-like"/>
    <property type="match status" value="1"/>
</dbReference>
<dbReference type="InterPro" id="IPR033940">
    <property type="entry name" value="IPMI_Swivel"/>
</dbReference>
<evidence type="ECO:0000256" key="7">
    <source>
        <dbReference type="ARBA" id="ARBA00022605"/>
    </source>
</evidence>
<evidence type="ECO:0000256" key="10">
    <source>
        <dbReference type="HAMAP-Rule" id="MF_01031"/>
    </source>
</evidence>
<dbReference type="STRING" id="869279.SE15_07840"/>
<keyword evidence="13" id="KW-1185">Reference proteome</keyword>
<dbReference type="GO" id="GO:0009098">
    <property type="term" value="P:L-leucine biosynthetic process"/>
    <property type="evidence" value="ECO:0007669"/>
    <property type="project" value="UniProtKB-UniRule"/>
</dbReference>
<dbReference type="GO" id="GO:0003861">
    <property type="term" value="F:3-isopropylmalate dehydratase activity"/>
    <property type="evidence" value="ECO:0007669"/>
    <property type="project" value="UniProtKB-UniRule"/>
</dbReference>
<dbReference type="NCBIfam" id="NF002458">
    <property type="entry name" value="PRK01641.1"/>
    <property type="match status" value="1"/>
</dbReference>
<dbReference type="PANTHER" id="PTHR43345">
    <property type="entry name" value="3-ISOPROPYLMALATE DEHYDRATASE SMALL SUBUNIT 2-RELATED-RELATED"/>
    <property type="match status" value="1"/>
</dbReference>
<comment type="pathway">
    <text evidence="3 10">Amino-acid biosynthesis; L-leucine biosynthesis; L-leucine from 3-methyl-2-oxobutanoate: step 2/4.</text>
</comment>
<dbReference type="InterPro" id="IPR050075">
    <property type="entry name" value="LeuD"/>
</dbReference>
<evidence type="ECO:0000256" key="1">
    <source>
        <dbReference type="ARBA" id="ARBA00000491"/>
    </source>
</evidence>
<accession>A0A0N8GQA6</accession>
<dbReference type="UniPathway" id="UPA00048">
    <property type="reaction ID" value="UER00071"/>
</dbReference>
<keyword evidence="7 10" id="KW-0028">Amino-acid biosynthesis</keyword>
<evidence type="ECO:0000256" key="2">
    <source>
        <dbReference type="ARBA" id="ARBA00002695"/>
    </source>
</evidence>
<comment type="similarity">
    <text evidence="4 10">Belongs to the LeuD family. LeuD type 1 subfamily.</text>
</comment>
<evidence type="ECO:0000256" key="6">
    <source>
        <dbReference type="ARBA" id="ARBA00022430"/>
    </source>
</evidence>
<dbReference type="PATRIC" id="fig|869279.4.peg.2297"/>
<dbReference type="FunFam" id="3.20.19.10:FF:000003">
    <property type="entry name" value="3-isopropylmalate dehydratase small subunit"/>
    <property type="match status" value="1"/>
</dbReference>
<dbReference type="AlphaFoldDB" id="A0A0N8GQA6"/>
<dbReference type="EMBL" id="LGKO01000004">
    <property type="protein sequence ID" value="KPL83162.1"/>
    <property type="molecule type" value="Genomic_DNA"/>
</dbReference>
<dbReference type="GO" id="GO:0009316">
    <property type="term" value="C:3-isopropylmalate dehydratase complex"/>
    <property type="evidence" value="ECO:0007669"/>
    <property type="project" value="InterPro"/>
</dbReference>
<evidence type="ECO:0000256" key="8">
    <source>
        <dbReference type="ARBA" id="ARBA00023239"/>
    </source>
</evidence>
<dbReference type="Proteomes" id="UP000050544">
    <property type="component" value="Unassembled WGS sequence"/>
</dbReference>
<dbReference type="PANTHER" id="PTHR43345:SF5">
    <property type="entry name" value="3-ISOPROPYLMALATE DEHYDRATASE SMALL SUBUNIT"/>
    <property type="match status" value="1"/>
</dbReference>
<protein>
    <recommendedName>
        <fullName evidence="10">3-isopropylmalate dehydratase small subunit</fullName>
        <ecNumber evidence="10">4.2.1.33</ecNumber>
    </recommendedName>
    <alternativeName>
        <fullName evidence="10">Alpha-IPM isomerase</fullName>
        <shortName evidence="10">IPMI</shortName>
    </alternativeName>
    <alternativeName>
        <fullName evidence="10">Isopropylmalate isomerase</fullName>
    </alternativeName>
</protein>